<comment type="caution">
    <text evidence="2">The sequence shown here is derived from an EMBL/GenBank/DDBJ whole genome shotgun (WGS) entry which is preliminary data.</text>
</comment>
<sequence>MLEICAIASGSNGNCYYIGNHTDAVLIDAGISTKQILLRMKERDLDAAKIKALFITHEHGDHMRGARVLGKRLQIPVYLTAKTYNSSYKNLRPDYPKFFSPEDVIPVGDFTIHPVLKNHDAAEPCSFRIEYQNQNIGVFTDIGEACNNVKTHLQLCDSLFLESNYDEKMLWEGSYPWHLKKRVASDVGHLSNDQAFELLTQHAGENLQCVFLSHLSKENNTPEIAFETMQPFTERFAVKLTSRHEASEVFQLQ</sequence>
<feature type="domain" description="Metallo-beta-lactamase" evidence="1">
    <location>
        <begin position="12"/>
        <end position="174"/>
    </location>
</feature>
<dbReference type="Proteomes" id="UP000265926">
    <property type="component" value="Unassembled WGS sequence"/>
</dbReference>
<dbReference type="InterPro" id="IPR001279">
    <property type="entry name" value="Metallo-B-lactamas"/>
</dbReference>
<dbReference type="EMBL" id="QWGR01000002">
    <property type="protein sequence ID" value="RIJ50125.1"/>
    <property type="molecule type" value="Genomic_DNA"/>
</dbReference>
<dbReference type="InterPro" id="IPR036866">
    <property type="entry name" value="RibonucZ/Hydroxyglut_hydro"/>
</dbReference>
<dbReference type="PANTHER" id="PTHR47619">
    <property type="entry name" value="METALLO-HYDROLASE YYCJ-RELATED"/>
    <property type="match status" value="1"/>
</dbReference>
<dbReference type="Pfam" id="PF00753">
    <property type="entry name" value="Lactamase_B"/>
    <property type="match status" value="1"/>
</dbReference>
<dbReference type="SMART" id="SM00849">
    <property type="entry name" value="Lactamase_B"/>
    <property type="match status" value="1"/>
</dbReference>
<dbReference type="PANTHER" id="PTHR47619:SF1">
    <property type="entry name" value="EXODEOXYRIBONUCLEASE WALJ"/>
    <property type="match status" value="1"/>
</dbReference>
<name>A0A399T5H1_9BACT</name>
<dbReference type="GO" id="GO:0016787">
    <property type="term" value="F:hydrolase activity"/>
    <property type="evidence" value="ECO:0007669"/>
    <property type="project" value="UniProtKB-KW"/>
</dbReference>
<keyword evidence="3" id="KW-1185">Reference proteome</keyword>
<evidence type="ECO:0000313" key="2">
    <source>
        <dbReference type="EMBL" id="RIJ50125.1"/>
    </source>
</evidence>
<dbReference type="Gene3D" id="3.60.15.10">
    <property type="entry name" value="Ribonuclease Z/Hydroxyacylglutathione hydrolase-like"/>
    <property type="match status" value="1"/>
</dbReference>
<accession>A0A399T5H1</accession>
<keyword evidence="2" id="KW-0378">Hydrolase</keyword>
<evidence type="ECO:0000259" key="1">
    <source>
        <dbReference type="SMART" id="SM00849"/>
    </source>
</evidence>
<evidence type="ECO:0000313" key="3">
    <source>
        <dbReference type="Proteomes" id="UP000265926"/>
    </source>
</evidence>
<proteinExistence type="predicted"/>
<protein>
    <submittedName>
        <fullName evidence="2">MBL fold metallo-hydrolase</fullName>
    </submittedName>
</protein>
<reference evidence="2 3" key="1">
    <citation type="submission" date="2018-08" db="EMBL/GenBank/DDBJ databases">
        <title>Pallidiluteibacterium maritimus gen. nov., sp. nov., isolated from coastal sediment.</title>
        <authorList>
            <person name="Zhou L.Y."/>
        </authorList>
    </citation>
    <scope>NUCLEOTIDE SEQUENCE [LARGE SCALE GENOMIC DNA]</scope>
    <source>
        <strain evidence="2 3">XSD2</strain>
    </source>
</reference>
<dbReference type="OrthoDB" id="9781189at2"/>
<dbReference type="InterPro" id="IPR052533">
    <property type="entry name" value="WalJ/YycJ-like"/>
</dbReference>
<organism evidence="2 3">
    <name type="scientific">Maribellus luteus</name>
    <dbReference type="NCBI Taxonomy" id="2305463"/>
    <lineage>
        <taxon>Bacteria</taxon>
        <taxon>Pseudomonadati</taxon>
        <taxon>Bacteroidota</taxon>
        <taxon>Bacteroidia</taxon>
        <taxon>Marinilabiliales</taxon>
        <taxon>Prolixibacteraceae</taxon>
        <taxon>Maribellus</taxon>
    </lineage>
</organism>
<dbReference type="RefSeq" id="WP_119436812.1">
    <property type="nucleotide sequence ID" value="NZ_QWGR01000002.1"/>
</dbReference>
<gene>
    <name evidence="2" type="ORF">D1614_05100</name>
</gene>
<dbReference type="SUPFAM" id="SSF56281">
    <property type="entry name" value="Metallo-hydrolase/oxidoreductase"/>
    <property type="match status" value="1"/>
</dbReference>
<dbReference type="AlphaFoldDB" id="A0A399T5H1"/>